<sequence length="439" mass="52025">MDKDLLISLSKSYTELIPQNEESLLLIVWLYYKIEKGYISENFEERDLDDTIEDVAEFLQKGQIQKEVLSRKLSSHYYITESRGSKYYVHLTVYAKELCRLIINQVQPEIKKLELFHVFKRTLPINDEDISEIESLKYWHKNNFLPAQKEIVGHTELLQLAIEEKILELRNLLKPDVDNPKELINSFVEIFKGLEEQTIGLINTLDYKNETVNKIKSAREKFTTHEEVFTEYDRIQRDIEAFFENIDYRIYSINERIQLASKRLRNLLDSLKHKQMFKVKIEKLLQYLLKNSYHEKGEIRLPEKFPRKYLPYFYQKFLAIPKLDFKFYANAKPDEPDHDNEHEEAERKKGFALLKVQESTAQWLDKINDEIGAGNKIQFEEWLDKIMEKEGSLEVAINVCFGLIEQHNASKGGMIAISKEEVTRKHMDLVLWKMQISNS</sequence>
<reference evidence="1 2" key="1">
    <citation type="submission" date="2021-05" db="EMBL/GenBank/DDBJ databases">
        <title>A Polyphasic approach of four new species of the genus Ohtaekwangia: Ohtaekwangia histidinii sp. nov., Ohtaekwangia cretensis sp. nov., Ohtaekwangia indiensis sp. nov., Ohtaekwangia reichenbachii sp. nov. from diverse environment.</title>
        <authorList>
            <person name="Octaviana S."/>
        </authorList>
    </citation>
    <scope>NUCLEOTIDE SEQUENCE [LARGE SCALE GENOMIC DNA]</scope>
    <source>
        <strain evidence="1 2">PWU20</strain>
    </source>
</reference>
<protein>
    <recommendedName>
        <fullName evidence="3">DUF3375 domain-containing protein</fullName>
    </recommendedName>
</protein>
<keyword evidence="2" id="KW-1185">Reference proteome</keyword>
<evidence type="ECO:0000313" key="2">
    <source>
        <dbReference type="Proteomes" id="UP000772618"/>
    </source>
</evidence>
<accession>A0ABS5VYP3</accession>
<comment type="caution">
    <text evidence="1">The sequence shown here is derived from an EMBL/GenBank/DDBJ whole genome shotgun (WGS) entry which is preliminary data.</text>
</comment>
<evidence type="ECO:0000313" key="1">
    <source>
        <dbReference type="EMBL" id="MBT1705874.1"/>
    </source>
</evidence>
<evidence type="ECO:0008006" key="3">
    <source>
        <dbReference type="Google" id="ProtNLM"/>
    </source>
</evidence>
<gene>
    <name evidence="1" type="ORF">KK060_21465</name>
</gene>
<proteinExistence type="predicted"/>
<organism evidence="1 2">
    <name type="scientific">Chryseosolibacter indicus</name>
    <dbReference type="NCBI Taxonomy" id="2782351"/>
    <lineage>
        <taxon>Bacteria</taxon>
        <taxon>Pseudomonadati</taxon>
        <taxon>Bacteroidota</taxon>
        <taxon>Cytophagia</taxon>
        <taxon>Cytophagales</taxon>
        <taxon>Chryseotaleaceae</taxon>
        <taxon>Chryseosolibacter</taxon>
    </lineage>
</organism>
<dbReference type="Proteomes" id="UP000772618">
    <property type="component" value="Unassembled WGS sequence"/>
</dbReference>
<dbReference type="EMBL" id="JAHESD010000071">
    <property type="protein sequence ID" value="MBT1705874.1"/>
    <property type="molecule type" value="Genomic_DNA"/>
</dbReference>
<dbReference type="RefSeq" id="WP_254156180.1">
    <property type="nucleotide sequence ID" value="NZ_JAHESD010000071.1"/>
</dbReference>
<name>A0ABS5VYP3_9BACT</name>